<keyword evidence="2" id="KW-1185">Reference proteome</keyword>
<gene>
    <name evidence="1" type="ORF">BGZ65_011751</name>
</gene>
<reference evidence="1" key="1">
    <citation type="journal article" date="2020" name="Fungal Divers.">
        <title>Resolving the Mortierellaceae phylogeny through synthesis of multi-gene phylogenetics and phylogenomics.</title>
        <authorList>
            <person name="Vandepol N."/>
            <person name="Liber J."/>
            <person name="Desiro A."/>
            <person name="Na H."/>
            <person name="Kennedy M."/>
            <person name="Barry K."/>
            <person name="Grigoriev I.V."/>
            <person name="Miller A.N."/>
            <person name="O'Donnell K."/>
            <person name="Stajich J.E."/>
            <person name="Bonito G."/>
        </authorList>
    </citation>
    <scope>NUCLEOTIDE SEQUENCE</scope>
    <source>
        <strain evidence="1">MES-2147</strain>
    </source>
</reference>
<name>A0A9P6MJY9_9FUNG</name>
<comment type="caution">
    <text evidence="1">The sequence shown here is derived from an EMBL/GenBank/DDBJ whole genome shotgun (WGS) entry which is preliminary data.</text>
</comment>
<dbReference type="Proteomes" id="UP000749646">
    <property type="component" value="Unassembled WGS sequence"/>
</dbReference>
<proteinExistence type="predicted"/>
<organism evidence="1 2">
    <name type="scientific">Modicella reniformis</name>
    <dbReference type="NCBI Taxonomy" id="1440133"/>
    <lineage>
        <taxon>Eukaryota</taxon>
        <taxon>Fungi</taxon>
        <taxon>Fungi incertae sedis</taxon>
        <taxon>Mucoromycota</taxon>
        <taxon>Mortierellomycotina</taxon>
        <taxon>Mortierellomycetes</taxon>
        <taxon>Mortierellales</taxon>
        <taxon>Mortierellaceae</taxon>
        <taxon>Modicella</taxon>
    </lineage>
</organism>
<protein>
    <submittedName>
        <fullName evidence="1">Uncharacterized protein</fullName>
    </submittedName>
</protein>
<evidence type="ECO:0000313" key="1">
    <source>
        <dbReference type="EMBL" id="KAG0005186.1"/>
    </source>
</evidence>
<evidence type="ECO:0000313" key="2">
    <source>
        <dbReference type="Proteomes" id="UP000749646"/>
    </source>
</evidence>
<accession>A0A9P6MJY9</accession>
<dbReference type="AlphaFoldDB" id="A0A9P6MJY9"/>
<dbReference type="EMBL" id="JAAAHW010000205">
    <property type="protein sequence ID" value="KAG0005186.1"/>
    <property type="molecule type" value="Genomic_DNA"/>
</dbReference>
<sequence length="438" mass="50015">MDLKNNPIQDVICILCSVIHRIALEFTELPLVSNLSDCMFLESITATAITTLLNPLLKLPRGKQPSLKLQDADTRFSTAVDELFLQIEIVQTGGPHKECKVFFKRMASTARLLLVLTESGQIQCAMIEFSMQGLLLLSRNALLHAKSFQISEEDLTLFVSYTLWLWDHGRYEIGHGGVQWGVLRRLVSTLTRLVTNWISDLHEVPANNTETHTGPSHHSSELNRWLDLLLDTLRDDLIATMDSTTLWKAVAEFHTLLKFIINFGALALSITHTSHIILIKTLLQRWSSQNLQLDWLTCQRQIQSERSSSAISNNEGWEAVSRMEEEIFDDREWDIIEDDSELHKANRNVVHARWFERTVGAAIDILSIMKLWYPLSSNTGPEVENGWTWVRHIASMAAELLYTDPEDFAAVTGRENDVDWRVETVALLKEQEREETVL</sequence>